<proteinExistence type="inferred from homology"/>
<dbReference type="STRING" id="1867956.BJF95_18560"/>
<dbReference type="RefSeq" id="WP_075639221.1">
    <property type="nucleotide sequence ID" value="NZ_MKIM01000025.1"/>
</dbReference>
<keyword evidence="3 6" id="KW-0812">Transmembrane</keyword>
<dbReference type="OrthoDB" id="7360864at2"/>
<dbReference type="GO" id="GO:0005886">
    <property type="term" value="C:plasma membrane"/>
    <property type="evidence" value="ECO:0007669"/>
    <property type="project" value="TreeGrafter"/>
</dbReference>
<feature type="transmembrane region" description="Helical" evidence="6">
    <location>
        <begin position="71"/>
        <end position="93"/>
    </location>
</feature>
<protein>
    <recommendedName>
        <fullName evidence="7">GtrA/DPMS transmembrane domain-containing protein</fullName>
    </recommendedName>
</protein>
<name>A0A1Q8ZT92_9HYPH</name>
<dbReference type="PANTHER" id="PTHR38459:SF1">
    <property type="entry name" value="PROPHAGE BACTOPRENOL-LINKED GLUCOSE TRANSLOCASE HOMOLOG"/>
    <property type="match status" value="1"/>
</dbReference>
<evidence type="ECO:0000256" key="6">
    <source>
        <dbReference type="SAM" id="Phobius"/>
    </source>
</evidence>
<dbReference type="EMBL" id="MKIM01000025">
    <property type="protein sequence ID" value="OLP45310.1"/>
    <property type="molecule type" value="Genomic_DNA"/>
</dbReference>
<evidence type="ECO:0000256" key="1">
    <source>
        <dbReference type="ARBA" id="ARBA00004141"/>
    </source>
</evidence>
<reference evidence="8 9" key="1">
    <citation type="submission" date="2016-09" db="EMBL/GenBank/DDBJ databases">
        <title>Rhizobium oryziradicis sp. nov., isolated from the root of rice.</title>
        <authorList>
            <person name="Zhao J."/>
            <person name="Zhang X."/>
        </authorList>
    </citation>
    <scope>NUCLEOTIDE SEQUENCE [LARGE SCALE GENOMIC DNA]</scope>
    <source>
        <strain evidence="8 9">N19</strain>
    </source>
</reference>
<evidence type="ECO:0000259" key="7">
    <source>
        <dbReference type="Pfam" id="PF04138"/>
    </source>
</evidence>
<keyword evidence="4 6" id="KW-1133">Transmembrane helix</keyword>
<feature type="transmembrane region" description="Helical" evidence="6">
    <location>
        <begin position="7"/>
        <end position="25"/>
    </location>
</feature>
<dbReference type="GO" id="GO:0000271">
    <property type="term" value="P:polysaccharide biosynthetic process"/>
    <property type="evidence" value="ECO:0007669"/>
    <property type="project" value="InterPro"/>
</dbReference>
<dbReference type="Proteomes" id="UP000186894">
    <property type="component" value="Unassembled WGS sequence"/>
</dbReference>
<dbReference type="AlphaFoldDB" id="A0A1Q8ZT92"/>
<dbReference type="Pfam" id="PF04138">
    <property type="entry name" value="GtrA_DPMS_TM"/>
    <property type="match status" value="1"/>
</dbReference>
<evidence type="ECO:0000256" key="4">
    <source>
        <dbReference type="ARBA" id="ARBA00022989"/>
    </source>
</evidence>
<evidence type="ECO:0000256" key="3">
    <source>
        <dbReference type="ARBA" id="ARBA00022692"/>
    </source>
</evidence>
<organism evidence="8 9">
    <name type="scientific">Rhizobium oryziradicis</name>
    <dbReference type="NCBI Taxonomy" id="1867956"/>
    <lineage>
        <taxon>Bacteria</taxon>
        <taxon>Pseudomonadati</taxon>
        <taxon>Pseudomonadota</taxon>
        <taxon>Alphaproteobacteria</taxon>
        <taxon>Hyphomicrobiales</taxon>
        <taxon>Rhizobiaceae</taxon>
        <taxon>Rhizobium/Agrobacterium group</taxon>
        <taxon>Rhizobium</taxon>
    </lineage>
</organism>
<sequence length="126" mass="13586">MKKLIRFALVGTAGFAVDAGVLWLLMHLTPLGAFTARIFAIATAMFTTWMLNRTFTFGASARTIIAEGFRYGSVGIVSALVNYAIYAGLLLAMPALSPFVALIAACLAAMVFSFLGYSRFVFGEKR</sequence>
<feature type="transmembrane region" description="Helical" evidence="6">
    <location>
        <begin position="99"/>
        <end position="122"/>
    </location>
</feature>
<keyword evidence="5 6" id="KW-0472">Membrane</keyword>
<gene>
    <name evidence="8" type="ORF">BJF95_18560</name>
</gene>
<accession>A0A1Q8ZT92</accession>
<comment type="similarity">
    <text evidence="2">Belongs to the GtrA family.</text>
</comment>
<evidence type="ECO:0000256" key="5">
    <source>
        <dbReference type="ARBA" id="ARBA00023136"/>
    </source>
</evidence>
<dbReference type="InterPro" id="IPR051401">
    <property type="entry name" value="GtrA_CellWall_Glycosyl"/>
</dbReference>
<dbReference type="InterPro" id="IPR007267">
    <property type="entry name" value="GtrA_DPMS_TM"/>
</dbReference>
<comment type="caution">
    <text evidence="8">The sequence shown here is derived from an EMBL/GenBank/DDBJ whole genome shotgun (WGS) entry which is preliminary data.</text>
</comment>
<keyword evidence="9" id="KW-1185">Reference proteome</keyword>
<feature type="domain" description="GtrA/DPMS transmembrane" evidence="7">
    <location>
        <begin position="6"/>
        <end position="122"/>
    </location>
</feature>
<evidence type="ECO:0000313" key="8">
    <source>
        <dbReference type="EMBL" id="OLP45310.1"/>
    </source>
</evidence>
<evidence type="ECO:0000256" key="2">
    <source>
        <dbReference type="ARBA" id="ARBA00009399"/>
    </source>
</evidence>
<feature type="transmembrane region" description="Helical" evidence="6">
    <location>
        <begin position="31"/>
        <end position="51"/>
    </location>
</feature>
<dbReference type="PANTHER" id="PTHR38459">
    <property type="entry name" value="PROPHAGE BACTOPRENOL-LINKED GLUCOSE TRANSLOCASE HOMOLOG"/>
    <property type="match status" value="1"/>
</dbReference>
<evidence type="ECO:0000313" key="9">
    <source>
        <dbReference type="Proteomes" id="UP000186894"/>
    </source>
</evidence>
<comment type="subcellular location">
    <subcellularLocation>
        <location evidence="1">Membrane</location>
        <topology evidence="1">Multi-pass membrane protein</topology>
    </subcellularLocation>
</comment>